<dbReference type="KEGG" id="adu:107475336"/>
<gene>
    <name evidence="6" type="primary">LOC107475336</name>
</gene>
<dbReference type="GO" id="GO:0034707">
    <property type="term" value="C:chloride channel complex"/>
    <property type="evidence" value="ECO:0007669"/>
    <property type="project" value="UniProtKB-KW"/>
</dbReference>
<dbReference type="GO" id="GO:0005247">
    <property type="term" value="F:voltage-gated chloride channel activity"/>
    <property type="evidence" value="ECO:0007669"/>
    <property type="project" value="InterPro"/>
</dbReference>
<organism evidence="5 6">
    <name type="scientific">Arachis duranensis</name>
    <name type="common">Wild peanut</name>
    <dbReference type="NCBI Taxonomy" id="130453"/>
    <lineage>
        <taxon>Eukaryota</taxon>
        <taxon>Viridiplantae</taxon>
        <taxon>Streptophyta</taxon>
        <taxon>Embryophyta</taxon>
        <taxon>Tracheophyta</taxon>
        <taxon>Spermatophyta</taxon>
        <taxon>Magnoliopsida</taxon>
        <taxon>eudicotyledons</taxon>
        <taxon>Gunneridae</taxon>
        <taxon>Pentapetalae</taxon>
        <taxon>rosids</taxon>
        <taxon>fabids</taxon>
        <taxon>Fabales</taxon>
        <taxon>Fabaceae</taxon>
        <taxon>Papilionoideae</taxon>
        <taxon>50 kb inversion clade</taxon>
        <taxon>dalbergioids sensu lato</taxon>
        <taxon>Dalbergieae</taxon>
        <taxon>Pterocarpus clade</taxon>
        <taxon>Arachis</taxon>
    </lineage>
</organism>
<dbReference type="Gene3D" id="1.10.3080.10">
    <property type="entry name" value="Clc chloride channel"/>
    <property type="match status" value="1"/>
</dbReference>
<dbReference type="Proteomes" id="UP000515211">
    <property type="component" value="Chromosome 2"/>
</dbReference>
<dbReference type="PANTHER" id="PTHR11689">
    <property type="entry name" value="CHLORIDE CHANNEL PROTEIN CLC FAMILY MEMBER"/>
    <property type="match status" value="1"/>
</dbReference>
<keyword evidence="3" id="KW-0407">Ion channel</keyword>
<evidence type="ECO:0000256" key="2">
    <source>
        <dbReference type="ARBA" id="ARBA00023122"/>
    </source>
</evidence>
<evidence type="ECO:0000256" key="1">
    <source>
        <dbReference type="ARBA" id="ARBA00022737"/>
    </source>
</evidence>
<evidence type="ECO:0000256" key="4">
    <source>
        <dbReference type="SAM" id="MobiDB-lite"/>
    </source>
</evidence>
<evidence type="ECO:0000313" key="6">
    <source>
        <dbReference type="RefSeq" id="XP_052113868.1"/>
    </source>
</evidence>
<dbReference type="InterPro" id="IPR051280">
    <property type="entry name" value="Cl-channel/antiporter"/>
</dbReference>
<reference evidence="5" key="1">
    <citation type="journal article" date="2016" name="Nat. Genet.">
        <title>The genome sequences of Arachis duranensis and Arachis ipaensis, the diploid ancestors of cultivated peanut.</title>
        <authorList>
            <person name="Bertioli D.J."/>
            <person name="Cannon S.B."/>
            <person name="Froenicke L."/>
            <person name="Huang G."/>
            <person name="Farmer A.D."/>
            <person name="Cannon E.K."/>
            <person name="Liu X."/>
            <person name="Gao D."/>
            <person name="Clevenger J."/>
            <person name="Dash S."/>
            <person name="Ren L."/>
            <person name="Moretzsohn M.C."/>
            <person name="Shirasawa K."/>
            <person name="Huang W."/>
            <person name="Vidigal B."/>
            <person name="Abernathy B."/>
            <person name="Chu Y."/>
            <person name="Niederhuth C.E."/>
            <person name="Umale P."/>
            <person name="Araujo A.C."/>
            <person name="Kozik A."/>
            <person name="Kim K.D."/>
            <person name="Burow M.D."/>
            <person name="Varshney R.K."/>
            <person name="Wang X."/>
            <person name="Zhang X."/>
            <person name="Barkley N."/>
            <person name="Guimaraes P.M."/>
            <person name="Isobe S."/>
            <person name="Guo B."/>
            <person name="Liao B."/>
            <person name="Stalker H.T."/>
            <person name="Schmitz R.J."/>
            <person name="Scheffler B.E."/>
            <person name="Leal-Bertioli S.C."/>
            <person name="Xun X."/>
            <person name="Jackson S.A."/>
            <person name="Michelmore R."/>
            <person name="Ozias-Akins P."/>
        </authorList>
    </citation>
    <scope>NUCLEOTIDE SEQUENCE [LARGE SCALE GENOMIC DNA]</scope>
    <source>
        <strain evidence="5">cv. V14167</strain>
    </source>
</reference>
<evidence type="ECO:0000313" key="5">
    <source>
        <dbReference type="Proteomes" id="UP000515211"/>
    </source>
</evidence>
<keyword evidence="2" id="KW-0129">CBS domain</keyword>
<keyword evidence="3" id="KW-0868">Chloride</keyword>
<proteinExistence type="predicted"/>
<dbReference type="PANTHER" id="PTHR11689:SF165">
    <property type="entry name" value="CHLORIDE CHANNEL PROTEIN CLC-C"/>
    <property type="match status" value="1"/>
</dbReference>
<feature type="compositionally biased region" description="Polar residues" evidence="4">
    <location>
        <begin position="112"/>
        <end position="121"/>
    </location>
</feature>
<protein>
    <submittedName>
        <fullName evidence="6">Uncharacterized protein LOC107475336</fullName>
    </submittedName>
</protein>
<keyword evidence="5" id="KW-1185">Reference proteome</keyword>
<keyword evidence="3" id="KW-0869">Chloride channel</keyword>
<keyword evidence="3" id="KW-0813">Transport</keyword>
<sequence>MIEKLDCNFCNPIVRTSEDEVLTSLQGVTLFALEEAASWWSSALWWRTFFTTAVVAIVLRAAIQLCATKKCGLFGEGGLIMYDVGSSQDGHTHPHSPCPPNGKRVLDPSPSPDSQTHARQLSSPNPSPNPRSKPSSVPPNPTAEQRRTPTAGVRPSLHPATFLEPPLTTRPRCLQSTQQCFWSHVRPRHVRPRRLQSTQQRFWSPPTQPPIVRFKCIWSPSHLFRFGKMWQLSQLLVGLH</sequence>
<evidence type="ECO:0000256" key="3">
    <source>
        <dbReference type="ARBA" id="ARBA00023173"/>
    </source>
</evidence>
<name>A0A9C6WTD1_ARADU</name>
<dbReference type="RefSeq" id="XP_052113868.1">
    <property type="nucleotide sequence ID" value="XM_052257908.1"/>
</dbReference>
<dbReference type="GO" id="GO:0009705">
    <property type="term" value="C:plant-type vacuole membrane"/>
    <property type="evidence" value="ECO:0007669"/>
    <property type="project" value="TreeGrafter"/>
</dbReference>
<accession>A0A9C6WTD1</accession>
<feature type="region of interest" description="Disordered" evidence="4">
    <location>
        <begin position="88"/>
        <end position="169"/>
    </location>
</feature>
<dbReference type="InterPro" id="IPR002251">
    <property type="entry name" value="Cl_channel_pln"/>
</dbReference>
<feature type="compositionally biased region" description="Pro residues" evidence="4">
    <location>
        <begin position="125"/>
        <end position="141"/>
    </location>
</feature>
<keyword evidence="3" id="KW-0406">Ion transport</keyword>
<keyword evidence="1" id="KW-0677">Repeat</keyword>
<dbReference type="AlphaFoldDB" id="A0A9C6WTD1"/>
<dbReference type="GeneID" id="107475336"/>
<reference evidence="6" key="2">
    <citation type="submission" date="2025-08" db="UniProtKB">
        <authorList>
            <consortium name="RefSeq"/>
        </authorList>
    </citation>
    <scope>IDENTIFICATION</scope>
    <source>
        <tissue evidence="6">Whole plant</tissue>
    </source>
</reference>
<dbReference type="PRINTS" id="PR01120">
    <property type="entry name" value="CLCHANNELPLT"/>
</dbReference>